<evidence type="ECO:0000313" key="2">
    <source>
        <dbReference type="Proteomes" id="UP000282613"/>
    </source>
</evidence>
<dbReference type="WBParaSite" id="TASK_0000150001-mRNA-1">
    <property type="protein sequence ID" value="TASK_0000150001-mRNA-1"/>
    <property type="gene ID" value="TASK_0000150001"/>
</dbReference>
<evidence type="ECO:0000313" key="3">
    <source>
        <dbReference type="WBParaSite" id="TASK_0000150001-mRNA-1"/>
    </source>
</evidence>
<protein>
    <submittedName>
        <fullName evidence="3">Transposase</fullName>
    </submittedName>
</protein>
<dbReference type="AlphaFoldDB" id="A0A0R3VVS3"/>
<evidence type="ECO:0000313" key="1">
    <source>
        <dbReference type="EMBL" id="VDK23154.1"/>
    </source>
</evidence>
<dbReference type="Proteomes" id="UP000282613">
    <property type="component" value="Unassembled WGS sequence"/>
</dbReference>
<dbReference type="EMBL" id="UYRS01000406">
    <property type="protein sequence ID" value="VDK23154.1"/>
    <property type="molecule type" value="Genomic_DNA"/>
</dbReference>
<keyword evidence="2" id="KW-1185">Reference proteome</keyword>
<accession>A0A0R3VVS3</accession>
<name>A0A0R3VVS3_TAEAS</name>
<gene>
    <name evidence="1" type="ORF">TASK_LOCUS1501</name>
</gene>
<reference evidence="3" key="1">
    <citation type="submission" date="2017-02" db="UniProtKB">
        <authorList>
            <consortium name="WormBaseParasite"/>
        </authorList>
    </citation>
    <scope>IDENTIFICATION</scope>
</reference>
<organism evidence="3">
    <name type="scientific">Taenia asiatica</name>
    <name type="common">Asian tapeworm</name>
    <dbReference type="NCBI Taxonomy" id="60517"/>
    <lineage>
        <taxon>Eukaryota</taxon>
        <taxon>Metazoa</taxon>
        <taxon>Spiralia</taxon>
        <taxon>Lophotrochozoa</taxon>
        <taxon>Platyhelminthes</taxon>
        <taxon>Cestoda</taxon>
        <taxon>Eucestoda</taxon>
        <taxon>Cyclophyllidea</taxon>
        <taxon>Taeniidae</taxon>
        <taxon>Taenia</taxon>
    </lineage>
</organism>
<reference evidence="1 2" key="2">
    <citation type="submission" date="2018-11" db="EMBL/GenBank/DDBJ databases">
        <authorList>
            <consortium name="Pathogen Informatics"/>
        </authorList>
    </citation>
    <scope>NUCLEOTIDE SEQUENCE [LARGE SCALE GENOMIC DNA]</scope>
</reference>
<proteinExistence type="predicted"/>
<sequence>MRLVDVVESGTKPYHLEGQGQQCSTIVADIAGPCDTCSVCGDVIDEDSGLSRGVKTRTGVEKTESTQGGRDVGAVIPLFKSVSFVPVEGRRPL</sequence>